<dbReference type="PANTHER" id="PTHR24213:SF9">
    <property type="entry name" value="UNCOORDINATED 115A, ISOFORM B-RELATED"/>
    <property type="match status" value="1"/>
</dbReference>
<keyword evidence="1 4" id="KW-0479">Metal-binding</keyword>
<evidence type="ECO:0000256" key="1">
    <source>
        <dbReference type="ARBA" id="ARBA00022723"/>
    </source>
</evidence>
<dbReference type="GO" id="GO:0015629">
    <property type="term" value="C:actin cytoskeleton"/>
    <property type="evidence" value="ECO:0007669"/>
    <property type="project" value="TreeGrafter"/>
</dbReference>
<dbReference type="PANTHER" id="PTHR24213">
    <property type="entry name" value="ACTIN-BINDING LIM PROTEIN"/>
    <property type="match status" value="1"/>
</dbReference>
<keyword evidence="2 4" id="KW-0862">Zinc</keyword>
<dbReference type="EMBL" id="JTDE01002397">
    <property type="protein sequence ID" value="KAF7257421.1"/>
    <property type="molecule type" value="Genomic_DNA"/>
</dbReference>
<dbReference type="GO" id="GO:0030032">
    <property type="term" value="P:lamellipodium assembly"/>
    <property type="evidence" value="ECO:0007669"/>
    <property type="project" value="TreeGrafter"/>
</dbReference>
<feature type="region of interest" description="Disordered" evidence="5">
    <location>
        <begin position="430"/>
        <end position="464"/>
    </location>
</feature>
<organism evidence="8 9">
    <name type="scientific">Paragonimus skrjabini miyazakii</name>
    <dbReference type="NCBI Taxonomy" id="59628"/>
    <lineage>
        <taxon>Eukaryota</taxon>
        <taxon>Metazoa</taxon>
        <taxon>Spiralia</taxon>
        <taxon>Lophotrochozoa</taxon>
        <taxon>Platyhelminthes</taxon>
        <taxon>Trematoda</taxon>
        <taxon>Digenea</taxon>
        <taxon>Plagiorchiida</taxon>
        <taxon>Troglotremata</taxon>
        <taxon>Troglotrematidae</taxon>
        <taxon>Paragonimus</taxon>
    </lineage>
</organism>
<dbReference type="PROSITE" id="PS00478">
    <property type="entry name" value="LIM_DOMAIN_1"/>
    <property type="match status" value="1"/>
</dbReference>
<feature type="compositionally biased region" description="Polar residues" evidence="5">
    <location>
        <begin position="311"/>
        <end position="334"/>
    </location>
</feature>
<comment type="caution">
    <text evidence="8">The sequence shown here is derived from an EMBL/GenBank/DDBJ whole genome shotgun (WGS) entry which is preliminary data.</text>
</comment>
<gene>
    <name evidence="8" type="ORF">EG68_05215</name>
</gene>
<feature type="region of interest" description="Disordered" evidence="5">
    <location>
        <begin position="311"/>
        <end position="349"/>
    </location>
</feature>
<dbReference type="InterPro" id="IPR051618">
    <property type="entry name" value="Actin-binding_LIM"/>
</dbReference>
<feature type="compositionally biased region" description="Polar residues" evidence="5">
    <location>
        <begin position="373"/>
        <end position="391"/>
    </location>
</feature>
<evidence type="ECO:0000256" key="5">
    <source>
        <dbReference type="SAM" id="MobiDB-lite"/>
    </source>
</evidence>
<keyword evidence="6" id="KW-0472">Membrane</keyword>
<feature type="compositionally biased region" description="Basic and acidic residues" evidence="5">
    <location>
        <begin position="395"/>
        <end position="405"/>
    </location>
</feature>
<dbReference type="InterPro" id="IPR001781">
    <property type="entry name" value="Znf_LIM"/>
</dbReference>
<keyword evidence="9" id="KW-1185">Reference proteome</keyword>
<evidence type="ECO:0000313" key="9">
    <source>
        <dbReference type="Proteomes" id="UP000822476"/>
    </source>
</evidence>
<feature type="transmembrane region" description="Helical" evidence="6">
    <location>
        <begin position="594"/>
        <end position="616"/>
    </location>
</feature>
<protein>
    <recommendedName>
        <fullName evidence="7">LIM zinc-binding domain-containing protein</fullName>
    </recommendedName>
</protein>
<dbReference type="Pfam" id="PF00412">
    <property type="entry name" value="LIM"/>
    <property type="match status" value="1"/>
</dbReference>
<dbReference type="GO" id="GO:0051015">
    <property type="term" value="F:actin filament binding"/>
    <property type="evidence" value="ECO:0007669"/>
    <property type="project" value="TreeGrafter"/>
</dbReference>
<proteinExistence type="predicted"/>
<sequence>MIVHCRKCGEVCKGDVLKAKDAFYHYGCFTCEECSCFLAMNGYYENDGYFYCRRDFRKLNSKKCEFFHHKCFYCSACKSKFTPGIRVTYWGNNCYCAVCFPKIYAKKETKKLIAVSEEVTTTEKEPTAIRSNPMLPVDSNYRHRTETSVTSNLSNQTSTDLCSHFCQELSERLAVQYSACQKHISEGISIECSKGDGQTNIPEHDEEVENTGISKADSIQIAKQTKNNELKSNEASMTIRCSSPSNQINNTVTQLHNRYSPHPGSPSFRSAHTCNRSDFGAVPVPKNLQNGRVAAAVKRLEELSTLQLTVPIGNPTQPSQNDVSKTTSYSTGCSRSLDRFGSTKRLDHQHNRPVRLDKCCNDPQTANVASTIHQRTTEVNSQLPSFESPKTFSRPRLDPQAKNEKPGYQSTPFTQANYPLSSCIRKDWPPADHLLTHPPTSRSKVDQREYLKTQPPASSNEQPLLNDMMEQEQSELVARLLKKNEVANLSVTTKDSVIEKSDLQRNLEGIITEDTENISYLTQCSRPHLTCPRKHLTALVHLRCGKSGQSRRRRLIQTVGETVLKKRKKRSIVKSSSASACHSPLYNRLSIMQLLGRLFLSIICLVSLLSALVWIAEQQTENYDTETDPLWEKAWLPKSSEDMLIANKLQM</sequence>
<dbReference type="GO" id="GO:0046872">
    <property type="term" value="F:metal ion binding"/>
    <property type="evidence" value="ECO:0007669"/>
    <property type="project" value="UniProtKB-KW"/>
</dbReference>
<dbReference type="SUPFAM" id="SSF57716">
    <property type="entry name" value="Glucocorticoid receptor-like (DNA-binding domain)"/>
    <property type="match status" value="1"/>
</dbReference>
<evidence type="ECO:0000313" key="8">
    <source>
        <dbReference type="EMBL" id="KAF7257421.1"/>
    </source>
</evidence>
<evidence type="ECO:0000256" key="6">
    <source>
        <dbReference type="SAM" id="Phobius"/>
    </source>
</evidence>
<dbReference type="PROSITE" id="PS50023">
    <property type="entry name" value="LIM_DOMAIN_2"/>
    <property type="match status" value="1"/>
</dbReference>
<dbReference type="OrthoDB" id="6278957at2759"/>
<feature type="domain" description="LIM zinc-binding" evidence="7">
    <location>
        <begin position="3"/>
        <end position="62"/>
    </location>
</feature>
<dbReference type="Proteomes" id="UP000822476">
    <property type="component" value="Unassembled WGS sequence"/>
</dbReference>
<name>A0A8S9YWS3_9TREM</name>
<dbReference type="Gene3D" id="2.10.110.10">
    <property type="entry name" value="Cysteine Rich Protein"/>
    <property type="match status" value="2"/>
</dbReference>
<accession>A0A8S9YWS3</accession>
<evidence type="ECO:0000256" key="2">
    <source>
        <dbReference type="ARBA" id="ARBA00022833"/>
    </source>
</evidence>
<keyword evidence="6" id="KW-1133">Transmembrane helix</keyword>
<evidence type="ECO:0000259" key="7">
    <source>
        <dbReference type="PROSITE" id="PS50023"/>
    </source>
</evidence>
<keyword evidence="6" id="KW-0812">Transmembrane</keyword>
<evidence type="ECO:0000256" key="4">
    <source>
        <dbReference type="PROSITE-ProRule" id="PRU00125"/>
    </source>
</evidence>
<reference evidence="8" key="1">
    <citation type="submission" date="2019-07" db="EMBL/GenBank/DDBJ databases">
        <title>Annotation for the trematode Paragonimus miyazaki's.</title>
        <authorList>
            <person name="Choi Y.-J."/>
        </authorList>
    </citation>
    <scope>NUCLEOTIDE SEQUENCE</scope>
    <source>
        <strain evidence="8">Japan</strain>
    </source>
</reference>
<dbReference type="SMART" id="SM00132">
    <property type="entry name" value="LIM"/>
    <property type="match status" value="1"/>
</dbReference>
<keyword evidence="3 4" id="KW-0440">LIM domain</keyword>
<feature type="region of interest" description="Disordered" evidence="5">
    <location>
        <begin position="373"/>
        <end position="414"/>
    </location>
</feature>
<dbReference type="AlphaFoldDB" id="A0A8S9YWS3"/>
<evidence type="ECO:0000256" key="3">
    <source>
        <dbReference type="ARBA" id="ARBA00023038"/>
    </source>
</evidence>